<dbReference type="OrthoDB" id="329835at2759"/>
<dbReference type="InterPro" id="IPR036736">
    <property type="entry name" value="ACP-like_sf"/>
</dbReference>
<dbReference type="SUPFAM" id="SSF47336">
    <property type="entry name" value="ACP-like"/>
    <property type="match status" value="1"/>
</dbReference>
<protein>
    <submittedName>
        <fullName evidence="4">L-aminoadipate-semialdehyde dehydrogenase large subunit</fullName>
    </submittedName>
</protein>
<name>A0A8H4P2G2_9HYPO</name>
<dbReference type="InterPro" id="IPR009081">
    <property type="entry name" value="PP-bd_ACP"/>
</dbReference>
<keyword evidence="2" id="KW-0597">Phosphoprotein</keyword>
<evidence type="ECO:0000256" key="1">
    <source>
        <dbReference type="ARBA" id="ARBA00022450"/>
    </source>
</evidence>
<evidence type="ECO:0000259" key="3">
    <source>
        <dbReference type="Pfam" id="PF00550"/>
    </source>
</evidence>
<dbReference type="AlphaFoldDB" id="A0A8H4P2G2"/>
<dbReference type="Gene3D" id="3.40.50.12780">
    <property type="entry name" value="N-terminal domain of ligase-like"/>
    <property type="match status" value="1"/>
</dbReference>
<sequence length="302" mass="34113">MPLGRYPQSRVGWTGIHRAEDVLSPGEEPGKLEEQSAKVLVDCQVDAWRRYCKGPRDRLYVTGDLGEYRSDGDVRVSGRIDSQAKIRGFLVELNEIDANLGGSPLIRDCKTLARRDRNEEPTLVSYIVLEIAEWKRWLETQGLQDIEKEGMEMGPCIVYLKKRFRRIQAEVRDHLKSRLPAHSVPSIYIVLQKLPLNPNGKVDSPNLPFPDASLMMEDALEEDLKSWKPDSSFFDCGGHSLLAQQLLLNIRKNLDVDIAIGVLYEVPEVDYDDAAIGVYLSWSRREGSGAKRPNAAIPYGYS</sequence>
<dbReference type="PANTHER" id="PTHR44845">
    <property type="entry name" value="CARRIER DOMAIN-CONTAINING PROTEIN"/>
    <property type="match status" value="1"/>
</dbReference>
<gene>
    <name evidence="4" type="ORF">FALBO_13183</name>
</gene>
<dbReference type="EMBL" id="JAADYS010002030">
    <property type="protein sequence ID" value="KAF4460049.1"/>
    <property type="molecule type" value="Genomic_DNA"/>
</dbReference>
<evidence type="ECO:0000313" key="5">
    <source>
        <dbReference type="Proteomes" id="UP000554235"/>
    </source>
</evidence>
<accession>A0A8H4P2G2</accession>
<reference evidence="4 5" key="1">
    <citation type="submission" date="2020-01" db="EMBL/GenBank/DDBJ databases">
        <title>Identification and distribution of gene clusters putatively required for synthesis of sphingolipid metabolism inhibitors in phylogenetically diverse species of the filamentous fungus Fusarium.</title>
        <authorList>
            <person name="Kim H.-S."/>
            <person name="Busman M."/>
            <person name="Brown D.W."/>
            <person name="Divon H."/>
            <person name="Uhlig S."/>
            <person name="Proctor R.H."/>
        </authorList>
    </citation>
    <scope>NUCLEOTIDE SEQUENCE [LARGE SCALE GENOMIC DNA]</scope>
    <source>
        <strain evidence="4 5">NRRL 20459</strain>
    </source>
</reference>
<dbReference type="PANTHER" id="PTHR44845:SF1">
    <property type="entry name" value="L-2-AMINOADIPATE REDUCTASE"/>
    <property type="match status" value="1"/>
</dbReference>
<keyword evidence="5" id="KW-1185">Reference proteome</keyword>
<evidence type="ECO:0000313" key="4">
    <source>
        <dbReference type="EMBL" id="KAF4460049.1"/>
    </source>
</evidence>
<proteinExistence type="predicted"/>
<comment type="caution">
    <text evidence="4">The sequence shown here is derived from an EMBL/GenBank/DDBJ whole genome shotgun (WGS) entry which is preliminary data.</text>
</comment>
<dbReference type="Gene3D" id="3.30.300.30">
    <property type="match status" value="1"/>
</dbReference>
<dbReference type="Proteomes" id="UP000554235">
    <property type="component" value="Unassembled WGS sequence"/>
</dbReference>
<evidence type="ECO:0000256" key="2">
    <source>
        <dbReference type="ARBA" id="ARBA00022553"/>
    </source>
</evidence>
<feature type="domain" description="Carrier" evidence="3">
    <location>
        <begin position="216"/>
        <end position="268"/>
    </location>
</feature>
<keyword evidence="1" id="KW-0596">Phosphopantetheine</keyword>
<organism evidence="4 5">
    <name type="scientific">Fusarium albosuccineum</name>
    <dbReference type="NCBI Taxonomy" id="1237068"/>
    <lineage>
        <taxon>Eukaryota</taxon>
        <taxon>Fungi</taxon>
        <taxon>Dikarya</taxon>
        <taxon>Ascomycota</taxon>
        <taxon>Pezizomycotina</taxon>
        <taxon>Sordariomycetes</taxon>
        <taxon>Hypocreomycetidae</taxon>
        <taxon>Hypocreales</taxon>
        <taxon>Nectriaceae</taxon>
        <taxon>Fusarium</taxon>
        <taxon>Fusarium decemcellulare species complex</taxon>
    </lineage>
</organism>
<dbReference type="InterPro" id="IPR045851">
    <property type="entry name" value="AMP-bd_C_sf"/>
</dbReference>
<dbReference type="Gene3D" id="1.10.1200.10">
    <property type="entry name" value="ACP-like"/>
    <property type="match status" value="1"/>
</dbReference>
<dbReference type="InterPro" id="IPR042099">
    <property type="entry name" value="ANL_N_sf"/>
</dbReference>
<dbReference type="Pfam" id="PF00550">
    <property type="entry name" value="PP-binding"/>
    <property type="match status" value="1"/>
</dbReference>
<dbReference type="SUPFAM" id="SSF56801">
    <property type="entry name" value="Acetyl-CoA synthetase-like"/>
    <property type="match status" value="1"/>
</dbReference>